<dbReference type="OrthoDB" id="9785602at2"/>
<proteinExistence type="predicted"/>
<dbReference type="STRING" id="229921.ADN01_16515"/>
<comment type="caution">
    <text evidence="2">The sequence shown here is derived from an EMBL/GenBank/DDBJ whole genome shotgun (WGS) entry which is preliminary data.</text>
</comment>
<organism evidence="2 3">
    <name type="scientific">Levilinea saccharolytica</name>
    <dbReference type="NCBI Taxonomy" id="229921"/>
    <lineage>
        <taxon>Bacteria</taxon>
        <taxon>Bacillati</taxon>
        <taxon>Chloroflexota</taxon>
        <taxon>Anaerolineae</taxon>
        <taxon>Anaerolineales</taxon>
        <taxon>Anaerolineaceae</taxon>
        <taxon>Levilinea</taxon>
    </lineage>
</organism>
<dbReference type="PROSITE" id="PS51186">
    <property type="entry name" value="GNAT"/>
    <property type="match status" value="1"/>
</dbReference>
<dbReference type="InterPro" id="IPR016181">
    <property type="entry name" value="Acyl_CoA_acyltransferase"/>
</dbReference>
<evidence type="ECO:0000259" key="1">
    <source>
        <dbReference type="PROSITE" id="PS51186"/>
    </source>
</evidence>
<dbReference type="Gene3D" id="3.40.630.30">
    <property type="match status" value="1"/>
</dbReference>
<dbReference type="GO" id="GO:0016747">
    <property type="term" value="F:acyltransferase activity, transferring groups other than amino-acyl groups"/>
    <property type="evidence" value="ECO:0007669"/>
    <property type="project" value="InterPro"/>
</dbReference>
<dbReference type="InterPro" id="IPR051531">
    <property type="entry name" value="N-acetyltransferase"/>
</dbReference>
<dbReference type="SUPFAM" id="SSF55729">
    <property type="entry name" value="Acyl-CoA N-acyltransferases (Nat)"/>
    <property type="match status" value="1"/>
</dbReference>
<dbReference type="RefSeq" id="WP_062419187.1">
    <property type="nucleotide sequence ID" value="NZ_DF967974.1"/>
</dbReference>
<dbReference type="EMBL" id="LGCM01000060">
    <property type="protein sequence ID" value="KPL77483.1"/>
    <property type="molecule type" value="Genomic_DNA"/>
</dbReference>
<name>A0A0P6XM95_9CHLR</name>
<evidence type="ECO:0000313" key="2">
    <source>
        <dbReference type="EMBL" id="KPL77483.1"/>
    </source>
</evidence>
<dbReference type="PANTHER" id="PTHR43792:SF1">
    <property type="entry name" value="N-ACETYLTRANSFERASE DOMAIN-CONTAINING PROTEIN"/>
    <property type="match status" value="1"/>
</dbReference>
<sequence>MELVSARLRLREFRPADLDALAAYANPPEMRLYEQGMPDREAAYNFLERVIRTAGETPRMHVYLAVTVPPEDTVIGHVSLNSQNPDIREWEIGWAIRHEDWGKGYASEAARRMLAYAFHDLQAHRVVAFCHAENTASARVMENIGMKQEGYLRQTRWFNDGWADERVYAILESDFFSK</sequence>
<reference evidence="2 3" key="1">
    <citation type="submission" date="2015-07" db="EMBL/GenBank/DDBJ databases">
        <title>Genome sequence of Levilinea saccharolytica DSM 16555.</title>
        <authorList>
            <person name="Hemp J."/>
            <person name="Ward L.M."/>
            <person name="Pace L.A."/>
            <person name="Fischer W.W."/>
        </authorList>
    </citation>
    <scope>NUCLEOTIDE SEQUENCE [LARGE SCALE GENOMIC DNA]</scope>
    <source>
        <strain evidence="2 3">KIBI-1</strain>
    </source>
</reference>
<dbReference type="CDD" id="cd04301">
    <property type="entry name" value="NAT_SF"/>
    <property type="match status" value="1"/>
</dbReference>
<feature type="domain" description="N-acetyltransferase" evidence="1">
    <location>
        <begin position="8"/>
        <end position="174"/>
    </location>
</feature>
<dbReference type="Pfam" id="PF13302">
    <property type="entry name" value="Acetyltransf_3"/>
    <property type="match status" value="1"/>
</dbReference>
<evidence type="ECO:0000313" key="3">
    <source>
        <dbReference type="Proteomes" id="UP000050501"/>
    </source>
</evidence>
<protein>
    <recommendedName>
        <fullName evidence="1">N-acetyltransferase domain-containing protein</fullName>
    </recommendedName>
</protein>
<dbReference type="AlphaFoldDB" id="A0A0P6XM95"/>
<accession>A0A0P6XM95</accession>
<keyword evidence="3" id="KW-1185">Reference proteome</keyword>
<dbReference type="InterPro" id="IPR000182">
    <property type="entry name" value="GNAT_dom"/>
</dbReference>
<dbReference type="PANTHER" id="PTHR43792">
    <property type="entry name" value="GNAT FAMILY, PUTATIVE (AFU_ORTHOLOGUE AFUA_3G00765)-RELATED-RELATED"/>
    <property type="match status" value="1"/>
</dbReference>
<dbReference type="Proteomes" id="UP000050501">
    <property type="component" value="Unassembled WGS sequence"/>
</dbReference>
<gene>
    <name evidence="2" type="ORF">ADN01_16515</name>
</gene>